<reference evidence="1 2" key="1">
    <citation type="journal article" date="2022" name="bioRxiv">
        <title>The genome of the oomycete Peronosclerospora sorghi, a cosmopolitan pathogen of maize and sorghum, is inflated with dispersed pseudogenes.</title>
        <authorList>
            <person name="Fletcher K."/>
            <person name="Martin F."/>
            <person name="Isakeit T."/>
            <person name="Cavanaugh K."/>
            <person name="Magill C."/>
            <person name="Michelmore R."/>
        </authorList>
    </citation>
    <scope>NUCLEOTIDE SEQUENCE [LARGE SCALE GENOMIC DNA]</scope>
    <source>
        <strain evidence="1">P6</strain>
    </source>
</reference>
<sequence length="188" mass="21173">METVVDQLQTQRQELLAAHAATSDRETTRSTIEQLKHLSQELELVASAATSSPHAAVLSAEFYASYLVLVLLCRDLNDARFLWKRIPLAMKEASEELQHVWEIGKALWQRNLAAAYDAMDYDWSPSLQGLIEDLKNCMSLNWSVSEADHMISPKPLRSRPSMAVDLAQLDTLSEAVLHLEQNTVMKLP</sequence>
<gene>
    <name evidence="1" type="ORF">PsorP6_013137</name>
</gene>
<protein>
    <submittedName>
        <fullName evidence="1">Uncharacterized protein</fullName>
    </submittedName>
</protein>
<dbReference type="Proteomes" id="UP001163321">
    <property type="component" value="Chromosome 13"/>
</dbReference>
<dbReference type="EMBL" id="CM047592">
    <property type="protein sequence ID" value="KAI9917678.1"/>
    <property type="molecule type" value="Genomic_DNA"/>
</dbReference>
<keyword evidence="2" id="KW-1185">Reference proteome</keyword>
<evidence type="ECO:0000313" key="1">
    <source>
        <dbReference type="EMBL" id="KAI9917678.1"/>
    </source>
</evidence>
<evidence type="ECO:0000313" key="2">
    <source>
        <dbReference type="Proteomes" id="UP001163321"/>
    </source>
</evidence>
<organism evidence="1 2">
    <name type="scientific">Peronosclerospora sorghi</name>
    <dbReference type="NCBI Taxonomy" id="230839"/>
    <lineage>
        <taxon>Eukaryota</taxon>
        <taxon>Sar</taxon>
        <taxon>Stramenopiles</taxon>
        <taxon>Oomycota</taxon>
        <taxon>Peronosporomycetes</taxon>
        <taxon>Peronosporales</taxon>
        <taxon>Peronosporaceae</taxon>
        <taxon>Peronosclerospora</taxon>
    </lineage>
</organism>
<name>A0ACC0WFQ9_9STRA</name>
<proteinExistence type="predicted"/>
<comment type="caution">
    <text evidence="1">The sequence shown here is derived from an EMBL/GenBank/DDBJ whole genome shotgun (WGS) entry which is preliminary data.</text>
</comment>
<accession>A0ACC0WFQ9</accession>